<dbReference type="Proteomes" id="UP000321580">
    <property type="component" value="Unassembled WGS sequence"/>
</dbReference>
<dbReference type="InterPro" id="IPR001509">
    <property type="entry name" value="Epimerase_deHydtase"/>
</dbReference>
<dbReference type="AlphaFoldDB" id="A0A5C6RKZ0"/>
<evidence type="ECO:0000313" key="4">
    <source>
        <dbReference type="Proteomes" id="UP000321580"/>
    </source>
</evidence>
<reference evidence="3 4" key="1">
    <citation type="submission" date="2019-08" db="EMBL/GenBank/DDBJ databases">
        <title>Genome of Phaeodactylibacter luteus.</title>
        <authorList>
            <person name="Bowman J.P."/>
        </authorList>
    </citation>
    <scope>NUCLEOTIDE SEQUENCE [LARGE SCALE GENOMIC DNA]</scope>
    <source>
        <strain evidence="3 4">KCTC 42180</strain>
    </source>
</reference>
<protein>
    <submittedName>
        <fullName evidence="3">SDR family oxidoreductase</fullName>
    </submittedName>
</protein>
<keyword evidence="1" id="KW-1133">Transmembrane helix</keyword>
<feature type="domain" description="NAD-dependent epimerase/dehydratase" evidence="2">
    <location>
        <begin position="3"/>
        <end position="76"/>
    </location>
</feature>
<dbReference type="Pfam" id="PF01370">
    <property type="entry name" value="Epimerase"/>
    <property type="match status" value="1"/>
</dbReference>
<dbReference type="InterPro" id="IPR021295">
    <property type="entry name" value="DUF2867"/>
</dbReference>
<dbReference type="SUPFAM" id="SSF51735">
    <property type="entry name" value="NAD(P)-binding Rossmann-fold domains"/>
    <property type="match status" value="1"/>
</dbReference>
<comment type="caution">
    <text evidence="3">The sequence shown here is derived from an EMBL/GenBank/DDBJ whole genome shotgun (WGS) entry which is preliminary data.</text>
</comment>
<dbReference type="RefSeq" id="WP_147168027.1">
    <property type="nucleotide sequence ID" value="NZ_VOOR01000027.1"/>
</dbReference>
<keyword evidence="1" id="KW-0472">Membrane</keyword>
<gene>
    <name evidence="3" type="ORF">FRY97_13250</name>
</gene>
<dbReference type="Gene3D" id="3.40.50.720">
    <property type="entry name" value="NAD(P)-binding Rossmann-like Domain"/>
    <property type="match status" value="1"/>
</dbReference>
<dbReference type="OrthoDB" id="9774199at2"/>
<proteinExistence type="predicted"/>
<keyword evidence="1" id="KW-0812">Transmembrane</keyword>
<keyword evidence="4" id="KW-1185">Reference proteome</keyword>
<dbReference type="InterPro" id="IPR036291">
    <property type="entry name" value="NAD(P)-bd_dom_sf"/>
</dbReference>
<feature type="transmembrane region" description="Helical" evidence="1">
    <location>
        <begin position="453"/>
        <end position="474"/>
    </location>
</feature>
<evidence type="ECO:0000256" key="1">
    <source>
        <dbReference type="SAM" id="Phobius"/>
    </source>
</evidence>
<dbReference type="Pfam" id="PF11066">
    <property type="entry name" value="DUF2867"/>
    <property type="match status" value="1"/>
</dbReference>
<name>A0A5C6RKZ0_9BACT</name>
<accession>A0A5C6RKZ0</accession>
<organism evidence="3 4">
    <name type="scientific">Phaeodactylibacter luteus</name>
    <dbReference type="NCBI Taxonomy" id="1564516"/>
    <lineage>
        <taxon>Bacteria</taxon>
        <taxon>Pseudomonadati</taxon>
        <taxon>Bacteroidota</taxon>
        <taxon>Saprospiria</taxon>
        <taxon>Saprospirales</taxon>
        <taxon>Haliscomenobacteraceae</taxon>
        <taxon>Phaeodactylibacter</taxon>
    </lineage>
</organism>
<dbReference type="EMBL" id="VOOR01000027">
    <property type="protein sequence ID" value="TXB62579.1"/>
    <property type="molecule type" value="Genomic_DNA"/>
</dbReference>
<evidence type="ECO:0000259" key="2">
    <source>
        <dbReference type="Pfam" id="PF01370"/>
    </source>
</evidence>
<evidence type="ECO:0000313" key="3">
    <source>
        <dbReference type="EMBL" id="TXB62579.1"/>
    </source>
</evidence>
<sequence>MRILLTGATGYIGRRLLPVLLEAGHEVICCVRSALSFEVPEGWEAQASVFEVDFLKPVAHANAPKEFDAAYYLIHSLSAAIDDFSALEERAARNFSQYVSHTSCMQVIYLTGIVNSEELSSHLESRLQVERILDEGPVPLTALRAGIIIGSGSASFEIIRDLVEKLPVMVAPRWLSTRCQPIAIRDVIAILTGVLMKPAYFGENLDIGGPEVLTYRQMLLGYARARGLKRSVFIAPVMTPRLSSYWLYFVTSTTYELAVNLVNSMKVDVICRPNTLGQDLGLTFTPYEQAVALAFDKIQQNMVVSSWKDSLVSSSRQATLNRYIEVPTYGCFVDEQQEALGGASAEAVWSNIIRIGGERGWYYGNALWRLRGYLDKLAGGIGLRRGRTHPDRLHPGDALDFWRVLVADEQQQRLLLYAEMKLPGEAWLEFRIRKGEMLIQRATFRPSGLLGRLYWMAVLPFHFFVFKGMARAIVQFREKK</sequence>